<dbReference type="OrthoDB" id="5901192at2"/>
<dbReference type="PANTHER" id="PTHR47371:SF1">
    <property type="entry name" value="LIPOTEICHOIC ACID SYNTHASE-LIKE YQGS"/>
    <property type="match status" value="1"/>
</dbReference>
<protein>
    <recommendedName>
        <fullName evidence="12">Sulfatase N-terminal domain-containing protein</fullName>
    </recommendedName>
</protein>
<keyword evidence="6 7" id="KW-0472">Membrane</keyword>
<dbReference type="Gene3D" id="3.30.1120.170">
    <property type="match status" value="1"/>
</dbReference>
<feature type="transmembrane region" description="Helical" evidence="11">
    <location>
        <begin position="150"/>
        <end position="168"/>
    </location>
</feature>
<reference evidence="13 14" key="1">
    <citation type="submission" date="2018-04" db="EMBL/GenBank/DDBJ databases">
        <title>Camelliibacillus theae gen. nov., sp. nov., isolated from Pu'er tea.</title>
        <authorList>
            <person name="Niu L."/>
        </authorList>
    </citation>
    <scope>NUCLEOTIDE SEQUENCE [LARGE SCALE GENOMIC DNA]</scope>
    <source>
        <strain evidence="13 14">T8</strain>
    </source>
</reference>
<keyword evidence="9" id="KW-0464">Manganese</keyword>
<keyword evidence="14" id="KW-1185">Reference proteome</keyword>
<keyword evidence="4 11" id="KW-0812">Transmembrane</keyword>
<gene>
    <name evidence="13" type="ORF">DCC39_00060</name>
</gene>
<feature type="binding site" evidence="10">
    <location>
        <position position="466"/>
    </location>
    <ligand>
        <name>Mn(2+)</name>
        <dbReference type="ChEBI" id="CHEBI:29035"/>
    </ligand>
</feature>
<comment type="similarity">
    <text evidence="2 7">Belongs to the LTA synthase family.</text>
</comment>
<dbReference type="AlphaFoldDB" id="A0A2U1K720"/>
<evidence type="ECO:0000256" key="6">
    <source>
        <dbReference type="ARBA" id="ARBA00023136"/>
    </source>
</evidence>
<dbReference type="InterPro" id="IPR050448">
    <property type="entry name" value="OpgB/LTA_synthase_biosynth"/>
</dbReference>
<evidence type="ECO:0000256" key="2">
    <source>
        <dbReference type="ARBA" id="ARBA00009983"/>
    </source>
</evidence>
<evidence type="ECO:0000256" key="10">
    <source>
        <dbReference type="PIRSR" id="PIRSR005091-3"/>
    </source>
</evidence>
<dbReference type="SUPFAM" id="SSF53649">
    <property type="entry name" value="Alkaline phosphatase-like"/>
    <property type="match status" value="1"/>
</dbReference>
<evidence type="ECO:0000256" key="7">
    <source>
        <dbReference type="PIRNR" id="PIRNR005091"/>
    </source>
</evidence>
<dbReference type="InterPro" id="IPR017850">
    <property type="entry name" value="Alkaline_phosphatase_core_sf"/>
</dbReference>
<dbReference type="PANTHER" id="PTHR47371">
    <property type="entry name" value="LIPOTEICHOIC ACID SYNTHASE"/>
    <property type="match status" value="1"/>
</dbReference>
<evidence type="ECO:0000313" key="13">
    <source>
        <dbReference type="EMBL" id="PWA13327.1"/>
    </source>
</evidence>
<dbReference type="InterPro" id="IPR012160">
    <property type="entry name" value="LtaS-like"/>
</dbReference>
<keyword evidence="3 7" id="KW-1003">Cell membrane</keyword>
<name>A0A2U1K720_9BACI</name>
<feature type="active site" evidence="8">
    <location>
        <position position="292"/>
    </location>
</feature>
<dbReference type="RefSeq" id="WP_116552832.1">
    <property type="nucleotide sequence ID" value="NZ_QCZG01000001.1"/>
</dbReference>
<evidence type="ECO:0000256" key="11">
    <source>
        <dbReference type="SAM" id="Phobius"/>
    </source>
</evidence>
<dbReference type="EMBL" id="QCZG01000001">
    <property type="protein sequence ID" value="PWA13327.1"/>
    <property type="molecule type" value="Genomic_DNA"/>
</dbReference>
<feature type="binding site" evidence="10">
    <location>
        <position position="467"/>
    </location>
    <ligand>
        <name>Mn(2+)</name>
        <dbReference type="ChEBI" id="CHEBI:29035"/>
    </ligand>
</feature>
<dbReference type="PIRSF" id="PIRSF005091">
    <property type="entry name" value="Mmb_sulf_HI1246"/>
    <property type="match status" value="1"/>
</dbReference>
<feature type="transmembrane region" description="Helical" evidence="11">
    <location>
        <begin position="7"/>
        <end position="29"/>
    </location>
</feature>
<comment type="caution">
    <text evidence="13">The sequence shown here is derived from an EMBL/GenBank/DDBJ whole genome shotgun (WGS) entry which is preliminary data.</text>
</comment>
<dbReference type="InterPro" id="IPR000917">
    <property type="entry name" value="Sulfatase_N"/>
</dbReference>
<dbReference type="Gene3D" id="3.40.720.10">
    <property type="entry name" value="Alkaline Phosphatase, subunit A"/>
    <property type="match status" value="1"/>
</dbReference>
<accession>A0A2U1K720</accession>
<sequence length="622" mass="71984">MKKTLANYSMFFTATILLWIKTYFVIRFYFNIPLENKMQQFILVISPLSTVLLFLGFSLFFSQRLRNRMILLISFIGSFILYANIVYYRFFNDFITIPLLFQTSNMGDLGSSVFELMNFTDVVFFIDVIILAVLMKFLQVKPVHTTKKQIASIFAAALALFAINLGLAETERPQLLTRTFDREMLIKNIGVYNYHIYDIIMQSRAKAQRALADGSEIVDIENYVKANRAQPNEKMTGIAKRKNVFVISFESLQDFVINNTVDGEAITPFLNSLIKESYYFPNFYHQTGQGKTSDSEFLLENSLYPLPSGAVFFTHSQNAYHGTPNQLKESGYYSAVFHANNKSFWNRDVMYDSLGYDHFYDVDSYSVTEENSIGWGLKDGPFFEQSIEYLKHMPKPFYSKFITLTNHFPFTLEEEDQIIPPWTSSSGTLNRYFTTVRYTDEAVKNFFERLKEEGLYEDSIFILYGDHYGISENHNKAMSQYLGREITPFESAQLQKVPLIIHIPGQKGKVIETVGGQIDLKPTIFNLLGIDLKDDIYFGNDLFSKEHSNAAVFRDGSFITKDFVYTKDLCYEKATGMETDIEKCEPYKEKTEQELHYSDRIIYGDLLRFFDKNNGTDVKVKK</sequence>
<evidence type="ECO:0000256" key="1">
    <source>
        <dbReference type="ARBA" id="ARBA00004651"/>
    </source>
</evidence>
<comment type="subcellular location">
    <subcellularLocation>
        <location evidence="1">Cell membrane</location>
        <topology evidence="1">Multi-pass membrane protein</topology>
    </subcellularLocation>
</comment>
<keyword evidence="9" id="KW-0479">Metal-binding</keyword>
<evidence type="ECO:0000256" key="9">
    <source>
        <dbReference type="PIRSR" id="PIRSR005091-2"/>
    </source>
</evidence>
<feature type="binding site" evidence="10">
    <location>
        <position position="292"/>
    </location>
    <ligand>
        <name>Mn(2+)</name>
        <dbReference type="ChEBI" id="CHEBI:29035"/>
    </ligand>
</feature>
<feature type="transmembrane region" description="Helical" evidence="11">
    <location>
        <begin position="116"/>
        <end position="138"/>
    </location>
</feature>
<evidence type="ECO:0000256" key="3">
    <source>
        <dbReference type="ARBA" id="ARBA00022475"/>
    </source>
</evidence>
<feature type="domain" description="Sulfatase N-terminal" evidence="12">
    <location>
        <begin position="242"/>
        <end position="530"/>
    </location>
</feature>
<feature type="binding site" evidence="10">
    <location>
        <position position="250"/>
    </location>
    <ligand>
        <name>Mn(2+)</name>
        <dbReference type="ChEBI" id="CHEBI:29035"/>
    </ligand>
</feature>
<evidence type="ECO:0000256" key="4">
    <source>
        <dbReference type="ARBA" id="ARBA00022692"/>
    </source>
</evidence>
<dbReference type="Pfam" id="PF00884">
    <property type="entry name" value="Sulfatase"/>
    <property type="match status" value="1"/>
</dbReference>
<evidence type="ECO:0000256" key="8">
    <source>
        <dbReference type="PIRSR" id="PIRSR005091-1"/>
    </source>
</evidence>
<organism evidence="13 14">
    <name type="scientific">Pueribacillus theae</name>
    <dbReference type="NCBI Taxonomy" id="2171751"/>
    <lineage>
        <taxon>Bacteria</taxon>
        <taxon>Bacillati</taxon>
        <taxon>Bacillota</taxon>
        <taxon>Bacilli</taxon>
        <taxon>Bacillales</taxon>
        <taxon>Bacillaceae</taxon>
        <taxon>Pueribacillus</taxon>
    </lineage>
</organism>
<evidence type="ECO:0000256" key="5">
    <source>
        <dbReference type="ARBA" id="ARBA00022989"/>
    </source>
</evidence>
<evidence type="ECO:0000259" key="12">
    <source>
        <dbReference type="Pfam" id="PF00884"/>
    </source>
</evidence>
<keyword evidence="5 11" id="KW-1133">Transmembrane helix</keyword>
<feature type="binding site" evidence="9">
    <location>
        <position position="407"/>
    </location>
    <ligand>
        <name>substrate</name>
    </ligand>
</feature>
<proteinExistence type="inferred from homology"/>
<dbReference type="GO" id="GO:0046872">
    <property type="term" value="F:metal ion binding"/>
    <property type="evidence" value="ECO:0007669"/>
    <property type="project" value="UniProtKB-KW"/>
</dbReference>
<feature type="transmembrane region" description="Helical" evidence="11">
    <location>
        <begin position="69"/>
        <end position="90"/>
    </location>
</feature>
<evidence type="ECO:0000313" key="14">
    <source>
        <dbReference type="Proteomes" id="UP000245998"/>
    </source>
</evidence>
<feature type="transmembrane region" description="Helical" evidence="11">
    <location>
        <begin position="41"/>
        <end position="62"/>
    </location>
</feature>
<dbReference type="Proteomes" id="UP000245998">
    <property type="component" value="Unassembled WGS sequence"/>
</dbReference>
<dbReference type="GO" id="GO:0005886">
    <property type="term" value="C:plasma membrane"/>
    <property type="evidence" value="ECO:0007669"/>
    <property type="project" value="UniProtKB-SubCell"/>
</dbReference>
<dbReference type="CDD" id="cd16015">
    <property type="entry name" value="LTA_synthase"/>
    <property type="match status" value="1"/>
</dbReference>